<evidence type="ECO:0000256" key="7">
    <source>
        <dbReference type="ARBA" id="ARBA00022679"/>
    </source>
</evidence>
<dbReference type="AlphaFoldDB" id="A0A813IE14"/>
<dbReference type="PANTHER" id="PTHR46683:SF1">
    <property type="entry name" value="OROTATE PHOSPHORIBOSYLTRANSFERASE 1-RELATED"/>
    <property type="match status" value="1"/>
</dbReference>
<dbReference type="NCBIfam" id="TIGR00336">
    <property type="entry name" value="pyrE"/>
    <property type="match status" value="1"/>
</dbReference>
<dbReference type="SUPFAM" id="SSF53271">
    <property type="entry name" value="PRTase-like"/>
    <property type="match status" value="1"/>
</dbReference>
<dbReference type="InterPro" id="IPR000836">
    <property type="entry name" value="PRTase_dom"/>
</dbReference>
<sequence length="225" mass="24499">MASAASTAVAHGFVEFALSQEVLRFGSFTLKSGRTSPYFFNAGLFQTGEALAKLGEFYADAIVASGIEFDCLFGPAYKGIPLAASIAIAMYQKHGRNLTYAYNRKEVKDHGEGGLIVGKLQPRVLIVDDVITAGTAIRESMDLIAAQEGLTVVGVVVAMDREERVQEGNDMSAIQQVQKDFGIPVVSIAKMRDLISFLEVQYTQPDKDELLKSIQGYREQYGISD</sequence>
<keyword evidence="8" id="KW-0665">Pyrimidine biosynthesis</keyword>
<evidence type="ECO:0000313" key="11">
    <source>
        <dbReference type="Proteomes" id="UP000626109"/>
    </source>
</evidence>
<evidence type="ECO:0000256" key="1">
    <source>
        <dbReference type="ARBA" id="ARBA00003769"/>
    </source>
</evidence>
<evidence type="ECO:0000256" key="5">
    <source>
        <dbReference type="ARBA" id="ARBA00011971"/>
    </source>
</evidence>
<comment type="pathway">
    <text evidence="2">Pyrimidine metabolism; UMP biosynthesis via de novo pathway; UMP from orotate: step 1/2.</text>
</comment>
<accession>A0A813IE14</accession>
<dbReference type="Proteomes" id="UP000626109">
    <property type="component" value="Unassembled WGS sequence"/>
</dbReference>
<protein>
    <recommendedName>
        <fullName evidence="5">orotate phosphoribosyltransferase</fullName>
        <ecNumber evidence="5">2.4.2.10</ecNumber>
    </recommendedName>
</protein>
<keyword evidence="6" id="KW-0328">Glycosyltransferase</keyword>
<evidence type="ECO:0000313" key="10">
    <source>
        <dbReference type="EMBL" id="CAE8648550.1"/>
    </source>
</evidence>
<name>A0A813IE14_POLGL</name>
<comment type="function">
    <text evidence="1">Catalyzes the transfer of a ribosyl phosphate group from 5-phosphoribose 1-diphosphate to orotate, leading to the formation of orotidine monophosphate (OMP).</text>
</comment>
<proteinExistence type="inferred from homology"/>
<comment type="caution">
    <text evidence="10">The sequence shown here is derived from an EMBL/GenBank/DDBJ whole genome shotgun (WGS) entry which is preliminary data.</text>
</comment>
<dbReference type="PANTHER" id="PTHR46683">
    <property type="entry name" value="OROTATE PHOSPHORIBOSYLTRANSFERASE 1-RELATED"/>
    <property type="match status" value="1"/>
</dbReference>
<dbReference type="Pfam" id="PF00156">
    <property type="entry name" value="Pribosyltran"/>
    <property type="match status" value="1"/>
</dbReference>
<evidence type="ECO:0000256" key="2">
    <source>
        <dbReference type="ARBA" id="ARBA00004889"/>
    </source>
</evidence>
<dbReference type="GO" id="GO:0006207">
    <property type="term" value="P:'de novo' pyrimidine nucleobase biosynthetic process"/>
    <property type="evidence" value="ECO:0007669"/>
    <property type="project" value="TreeGrafter"/>
</dbReference>
<evidence type="ECO:0000256" key="3">
    <source>
        <dbReference type="ARBA" id="ARBA00006340"/>
    </source>
</evidence>
<feature type="domain" description="Phosphoribosyltransferase" evidence="9">
    <location>
        <begin position="49"/>
        <end position="167"/>
    </location>
</feature>
<evidence type="ECO:0000256" key="4">
    <source>
        <dbReference type="ARBA" id="ARBA00011738"/>
    </source>
</evidence>
<dbReference type="InterPro" id="IPR023031">
    <property type="entry name" value="OPRT"/>
</dbReference>
<dbReference type="GO" id="GO:0005737">
    <property type="term" value="C:cytoplasm"/>
    <property type="evidence" value="ECO:0007669"/>
    <property type="project" value="TreeGrafter"/>
</dbReference>
<dbReference type="EC" id="2.4.2.10" evidence="5"/>
<evidence type="ECO:0000259" key="9">
    <source>
        <dbReference type="Pfam" id="PF00156"/>
    </source>
</evidence>
<dbReference type="UniPathway" id="UPA00070">
    <property type="reaction ID" value="UER00119"/>
</dbReference>
<dbReference type="HAMAP" id="MF_01208">
    <property type="entry name" value="PyrE"/>
    <property type="match status" value="1"/>
</dbReference>
<organism evidence="10 11">
    <name type="scientific">Polarella glacialis</name>
    <name type="common">Dinoflagellate</name>
    <dbReference type="NCBI Taxonomy" id="89957"/>
    <lineage>
        <taxon>Eukaryota</taxon>
        <taxon>Sar</taxon>
        <taxon>Alveolata</taxon>
        <taxon>Dinophyceae</taxon>
        <taxon>Suessiales</taxon>
        <taxon>Suessiaceae</taxon>
        <taxon>Polarella</taxon>
    </lineage>
</organism>
<dbReference type="InterPro" id="IPR029057">
    <property type="entry name" value="PRTase-like"/>
</dbReference>
<keyword evidence="7" id="KW-0808">Transferase</keyword>
<gene>
    <name evidence="10" type="ORF">PGLA2088_LOCUS6658</name>
</gene>
<evidence type="ECO:0000256" key="8">
    <source>
        <dbReference type="ARBA" id="ARBA00022975"/>
    </source>
</evidence>
<dbReference type="CDD" id="cd06223">
    <property type="entry name" value="PRTases_typeI"/>
    <property type="match status" value="1"/>
</dbReference>
<dbReference type="EMBL" id="CAJNNW010006702">
    <property type="protein sequence ID" value="CAE8648550.1"/>
    <property type="molecule type" value="Genomic_DNA"/>
</dbReference>
<dbReference type="GO" id="GO:0046132">
    <property type="term" value="P:pyrimidine ribonucleoside biosynthetic process"/>
    <property type="evidence" value="ECO:0007669"/>
    <property type="project" value="TreeGrafter"/>
</dbReference>
<evidence type="ECO:0000256" key="6">
    <source>
        <dbReference type="ARBA" id="ARBA00022676"/>
    </source>
</evidence>
<reference evidence="10" key="1">
    <citation type="submission" date="2021-02" db="EMBL/GenBank/DDBJ databases">
        <authorList>
            <person name="Dougan E. K."/>
            <person name="Rhodes N."/>
            <person name="Thang M."/>
            <person name="Chan C."/>
        </authorList>
    </citation>
    <scope>NUCLEOTIDE SEQUENCE</scope>
</reference>
<comment type="similarity">
    <text evidence="3">Belongs to the purine/pyrimidine phosphoribosyltransferase family. PyrE subfamily.</text>
</comment>
<comment type="subunit">
    <text evidence="4">Homodimer.</text>
</comment>
<dbReference type="GO" id="GO:0004588">
    <property type="term" value="F:orotate phosphoribosyltransferase activity"/>
    <property type="evidence" value="ECO:0007669"/>
    <property type="project" value="UniProtKB-EC"/>
</dbReference>
<dbReference type="Gene3D" id="3.40.50.2020">
    <property type="match status" value="1"/>
</dbReference>
<dbReference type="FunFam" id="3.40.50.2020:FF:000008">
    <property type="entry name" value="Orotate phosphoribosyltransferase"/>
    <property type="match status" value="1"/>
</dbReference>
<dbReference type="GO" id="GO:0044205">
    <property type="term" value="P:'de novo' UMP biosynthetic process"/>
    <property type="evidence" value="ECO:0007669"/>
    <property type="project" value="UniProtKB-UniPathway"/>
</dbReference>
<dbReference type="InterPro" id="IPR004467">
    <property type="entry name" value="Or_phspho_trans_dom"/>
</dbReference>